<protein>
    <recommendedName>
        <fullName evidence="4">Type IX secretion system membrane protein PorP/SprF</fullName>
    </recommendedName>
</protein>
<evidence type="ECO:0000313" key="3">
    <source>
        <dbReference type="Proteomes" id="UP000248745"/>
    </source>
</evidence>
<dbReference type="RefSeq" id="WP_110997689.1">
    <property type="nucleotide sequence ID" value="NZ_QKTW01000006.1"/>
</dbReference>
<reference evidence="2 3" key="1">
    <citation type="submission" date="2018-06" db="EMBL/GenBank/DDBJ databases">
        <title>Mucibacter soli gen. nov., sp. nov., a new member of the family Chitinophagaceae producing mucin.</title>
        <authorList>
            <person name="Kim M.-K."/>
            <person name="Park S."/>
            <person name="Kim T.-S."/>
            <person name="Joung Y."/>
            <person name="Han J.-H."/>
            <person name="Kim S.B."/>
        </authorList>
    </citation>
    <scope>NUCLEOTIDE SEQUENCE [LARGE SCALE GENOMIC DNA]</scope>
    <source>
        <strain evidence="2 3">R1-15</strain>
    </source>
</reference>
<organism evidence="2 3">
    <name type="scientific">Taibaiella soli</name>
    <dbReference type="NCBI Taxonomy" id="1649169"/>
    <lineage>
        <taxon>Bacteria</taxon>
        <taxon>Pseudomonadati</taxon>
        <taxon>Bacteroidota</taxon>
        <taxon>Chitinophagia</taxon>
        <taxon>Chitinophagales</taxon>
        <taxon>Chitinophagaceae</taxon>
        <taxon>Taibaiella</taxon>
    </lineage>
</organism>
<feature type="chain" id="PRO_5015925522" description="Type IX secretion system membrane protein PorP/SprF" evidence="1">
    <location>
        <begin position="21"/>
        <end position="345"/>
    </location>
</feature>
<dbReference type="AlphaFoldDB" id="A0A2W2C2F7"/>
<dbReference type="NCBIfam" id="TIGR03519">
    <property type="entry name" value="T9SS_PorP_fam"/>
    <property type="match status" value="1"/>
</dbReference>
<dbReference type="Pfam" id="PF11751">
    <property type="entry name" value="PorP_SprF"/>
    <property type="match status" value="1"/>
</dbReference>
<evidence type="ECO:0000313" key="2">
    <source>
        <dbReference type="EMBL" id="PZF74273.1"/>
    </source>
</evidence>
<keyword evidence="1" id="KW-0732">Signal</keyword>
<dbReference type="EMBL" id="QKTW01000006">
    <property type="protein sequence ID" value="PZF74273.1"/>
    <property type="molecule type" value="Genomic_DNA"/>
</dbReference>
<feature type="signal peptide" evidence="1">
    <location>
        <begin position="1"/>
        <end position="20"/>
    </location>
</feature>
<accession>A0A2W2C2F7</accession>
<evidence type="ECO:0008006" key="4">
    <source>
        <dbReference type="Google" id="ProtNLM"/>
    </source>
</evidence>
<keyword evidence="3" id="KW-1185">Reference proteome</keyword>
<dbReference type="Proteomes" id="UP000248745">
    <property type="component" value="Unassembled WGS sequence"/>
</dbReference>
<name>A0A2W2C2F7_9BACT</name>
<comment type="caution">
    <text evidence="2">The sequence shown here is derived from an EMBL/GenBank/DDBJ whole genome shotgun (WGS) entry which is preliminary data.</text>
</comment>
<evidence type="ECO:0000256" key="1">
    <source>
        <dbReference type="SAM" id="SignalP"/>
    </source>
</evidence>
<gene>
    <name evidence="2" type="ORF">DN068_04500</name>
</gene>
<dbReference type="InterPro" id="IPR019861">
    <property type="entry name" value="PorP/SprF_Bacteroidetes"/>
</dbReference>
<dbReference type="OrthoDB" id="1186563at2"/>
<proteinExistence type="predicted"/>
<sequence>MKKILLGVGVAMMTVGALKAQDVHFTQYFASPLTLNPALTGLTQGDVRLAANYRAQWMSVNSTPYMTGTISYDMATLKGKLPEGDALGIGILGLYDRSGKGALSNTTVGLSVAYHKSLGAEKKHTISLGIQGYLVQKSIDFSKVKFEDQFNAATGYDDLPTNENFANKDLTYPDFNVGLMYTGRLNEHATMYAGLSVYHLTQPVETFMGGSQKIATRVSTYLGGSFDLNENMVLYASGLYQSQAKAWEALVGGAAGFVLNPGHDMEYQKNTVFYLGAWYRYGDALCPYIGFEWSKMQLGFSYDANISKFTAATSGVGAYEISLIFNGNINKRGPQPNYNFACPKF</sequence>